<name>A0ABY0IT63_9RHOO</name>
<proteinExistence type="predicted"/>
<dbReference type="Gene3D" id="3.40.50.1820">
    <property type="entry name" value="alpha/beta hydrolase"/>
    <property type="match status" value="1"/>
</dbReference>
<dbReference type="EMBL" id="SHKM01000001">
    <property type="protein sequence ID" value="RZT89678.1"/>
    <property type="molecule type" value="Genomic_DNA"/>
</dbReference>
<organism evidence="2 3">
    <name type="scientific">Azospira oryzae</name>
    <dbReference type="NCBI Taxonomy" id="146939"/>
    <lineage>
        <taxon>Bacteria</taxon>
        <taxon>Pseudomonadati</taxon>
        <taxon>Pseudomonadota</taxon>
        <taxon>Betaproteobacteria</taxon>
        <taxon>Rhodocyclales</taxon>
        <taxon>Rhodocyclaceae</taxon>
        <taxon>Azospira</taxon>
    </lineage>
</organism>
<gene>
    <name evidence="2" type="ORF">EV678_0471</name>
</gene>
<dbReference type="SUPFAM" id="SSF53474">
    <property type="entry name" value="alpha/beta-Hydrolases"/>
    <property type="match status" value="1"/>
</dbReference>
<dbReference type="RefSeq" id="WP_130458375.1">
    <property type="nucleotide sequence ID" value="NZ_SHKM01000001.1"/>
</dbReference>
<dbReference type="InterPro" id="IPR029058">
    <property type="entry name" value="AB_hydrolase_fold"/>
</dbReference>
<dbReference type="PRINTS" id="PR00111">
    <property type="entry name" value="ABHYDROLASE"/>
</dbReference>
<sequence length="264" mass="29055">MKPRQIHTLHRPAAKPNGQPPCLFVHGGYMDSRCWDVNFLPRFNAAGYDCVALDLSGHGQSEGRERLDRFGLDDYADDVLQVMAKLPRPPVLIGHSMGCAVIERVLECQGAPAAVLLAPVPTSGTQGSIMSLALKHPDFFAKIPAISQGEMDEASLLLMRDIYFSPDMPPEGLLQFAHLIQPESAEAAADMAGLGYRSYRSRPELPVLVMGGQFDAVFPPSSIGFTALRWNGDFKIIPHCGHMLMLDHPWPKAAAEILQWLEER</sequence>
<dbReference type="Pfam" id="PF12697">
    <property type="entry name" value="Abhydrolase_6"/>
    <property type="match status" value="1"/>
</dbReference>
<keyword evidence="3" id="KW-1185">Reference proteome</keyword>
<protein>
    <submittedName>
        <fullName evidence="2">Pimeloyl-ACP methyl ester carboxylesterase</fullName>
    </submittedName>
</protein>
<dbReference type="InterPro" id="IPR000073">
    <property type="entry name" value="AB_hydrolase_1"/>
</dbReference>
<evidence type="ECO:0000313" key="2">
    <source>
        <dbReference type="EMBL" id="RZT89678.1"/>
    </source>
</evidence>
<accession>A0ABY0IT63</accession>
<evidence type="ECO:0000259" key="1">
    <source>
        <dbReference type="Pfam" id="PF12697"/>
    </source>
</evidence>
<comment type="caution">
    <text evidence="2">The sequence shown here is derived from an EMBL/GenBank/DDBJ whole genome shotgun (WGS) entry which is preliminary data.</text>
</comment>
<evidence type="ECO:0000313" key="3">
    <source>
        <dbReference type="Proteomes" id="UP000292136"/>
    </source>
</evidence>
<dbReference type="Proteomes" id="UP000292136">
    <property type="component" value="Unassembled WGS sequence"/>
</dbReference>
<dbReference type="PANTHER" id="PTHR43194">
    <property type="entry name" value="HYDROLASE ALPHA/BETA FOLD FAMILY"/>
    <property type="match status" value="1"/>
</dbReference>
<reference evidence="2 3" key="1">
    <citation type="submission" date="2019-02" db="EMBL/GenBank/DDBJ databases">
        <title>Genomic Encyclopedia of Type Strains, Phase IV (KMG-IV): sequencing the most valuable type-strain genomes for metagenomic binning, comparative biology and taxonomic classification.</title>
        <authorList>
            <person name="Goeker M."/>
        </authorList>
    </citation>
    <scope>NUCLEOTIDE SEQUENCE [LARGE SCALE GENOMIC DNA]</scope>
    <source>
        <strain evidence="2 3">DSM 21223</strain>
    </source>
</reference>
<dbReference type="PANTHER" id="PTHR43194:SF2">
    <property type="entry name" value="PEROXISOMAL MEMBRANE PROTEIN LPX1"/>
    <property type="match status" value="1"/>
</dbReference>
<dbReference type="InterPro" id="IPR050228">
    <property type="entry name" value="Carboxylesterase_BioH"/>
</dbReference>
<feature type="domain" description="AB hydrolase-1" evidence="1">
    <location>
        <begin position="23"/>
        <end position="249"/>
    </location>
</feature>